<dbReference type="OrthoDB" id="3535423at2759"/>
<dbReference type="Proteomes" id="UP000777438">
    <property type="component" value="Unassembled WGS sequence"/>
</dbReference>
<dbReference type="EMBL" id="JAGPYM010000011">
    <property type="protein sequence ID" value="KAH6889299.1"/>
    <property type="molecule type" value="Genomic_DNA"/>
</dbReference>
<evidence type="ECO:0000313" key="3">
    <source>
        <dbReference type="Proteomes" id="UP000777438"/>
    </source>
</evidence>
<organism evidence="2 3">
    <name type="scientific">Thelonectria olida</name>
    <dbReference type="NCBI Taxonomy" id="1576542"/>
    <lineage>
        <taxon>Eukaryota</taxon>
        <taxon>Fungi</taxon>
        <taxon>Dikarya</taxon>
        <taxon>Ascomycota</taxon>
        <taxon>Pezizomycotina</taxon>
        <taxon>Sordariomycetes</taxon>
        <taxon>Hypocreomycetidae</taxon>
        <taxon>Hypocreales</taxon>
        <taxon>Nectriaceae</taxon>
        <taxon>Thelonectria</taxon>
    </lineage>
</organism>
<dbReference type="Gene3D" id="3.40.50.720">
    <property type="entry name" value="NAD(P)-binding Rossmann-like Domain"/>
    <property type="match status" value="1"/>
</dbReference>
<proteinExistence type="predicted"/>
<dbReference type="PANTHER" id="PTHR14097:SF8">
    <property type="entry name" value="NAD(P)-BINDING DOMAIN-CONTAINING PROTEIN"/>
    <property type="match status" value="1"/>
</dbReference>
<dbReference type="PANTHER" id="PTHR14097">
    <property type="entry name" value="OXIDOREDUCTASE HTATIP2"/>
    <property type="match status" value="1"/>
</dbReference>
<protein>
    <recommendedName>
        <fullName evidence="1">NAD(P)-binding domain-containing protein</fullName>
    </recommendedName>
</protein>
<comment type="caution">
    <text evidence="2">The sequence shown here is derived from an EMBL/GenBank/DDBJ whole genome shotgun (WGS) entry which is preliminary data.</text>
</comment>
<dbReference type="InterPro" id="IPR036291">
    <property type="entry name" value="NAD(P)-bd_dom_sf"/>
</dbReference>
<sequence>MKVIVTGATGVVGKEIVRNCLADARITKVVILTRRAVSMDVESHPKTEVVMHQDFSKYSDDLLRRLEGASACLWAIGGRSDTLEGDKDTLHRVTVEFPLAAAQAMSTAIAAKAPTGHKFSFVFCSSKSADRHPAKLLFLGDAKRQKGEAEKGLCDIADANPQSFGAWILRPNGIVAAGEVAPKKKRLMGSRSSGGVELAHLGRAFVKVGIEGWKDRIIDNDAILKM</sequence>
<name>A0A9P9AQ64_9HYPO</name>
<dbReference type="SUPFAM" id="SSF51735">
    <property type="entry name" value="NAD(P)-binding Rossmann-fold domains"/>
    <property type="match status" value="1"/>
</dbReference>
<dbReference type="InterPro" id="IPR016040">
    <property type="entry name" value="NAD(P)-bd_dom"/>
</dbReference>
<evidence type="ECO:0000313" key="2">
    <source>
        <dbReference type="EMBL" id="KAH6889299.1"/>
    </source>
</evidence>
<dbReference type="AlphaFoldDB" id="A0A9P9AQ64"/>
<accession>A0A9P9AQ64</accession>
<evidence type="ECO:0000259" key="1">
    <source>
        <dbReference type="Pfam" id="PF13460"/>
    </source>
</evidence>
<keyword evidence="3" id="KW-1185">Reference proteome</keyword>
<reference evidence="2 3" key="1">
    <citation type="journal article" date="2021" name="Nat. Commun.">
        <title>Genetic determinants of endophytism in the Arabidopsis root mycobiome.</title>
        <authorList>
            <person name="Mesny F."/>
            <person name="Miyauchi S."/>
            <person name="Thiergart T."/>
            <person name="Pickel B."/>
            <person name="Atanasova L."/>
            <person name="Karlsson M."/>
            <person name="Huettel B."/>
            <person name="Barry K.W."/>
            <person name="Haridas S."/>
            <person name="Chen C."/>
            <person name="Bauer D."/>
            <person name="Andreopoulos W."/>
            <person name="Pangilinan J."/>
            <person name="LaButti K."/>
            <person name="Riley R."/>
            <person name="Lipzen A."/>
            <person name="Clum A."/>
            <person name="Drula E."/>
            <person name="Henrissat B."/>
            <person name="Kohler A."/>
            <person name="Grigoriev I.V."/>
            <person name="Martin F.M."/>
            <person name="Hacquard S."/>
        </authorList>
    </citation>
    <scope>NUCLEOTIDE SEQUENCE [LARGE SCALE GENOMIC DNA]</scope>
    <source>
        <strain evidence="2 3">MPI-CAGE-CH-0241</strain>
    </source>
</reference>
<feature type="domain" description="NAD(P)-binding" evidence="1">
    <location>
        <begin position="7"/>
        <end position="150"/>
    </location>
</feature>
<dbReference type="Pfam" id="PF13460">
    <property type="entry name" value="NAD_binding_10"/>
    <property type="match status" value="1"/>
</dbReference>
<gene>
    <name evidence="2" type="ORF">B0T10DRAFT_459956</name>
</gene>